<dbReference type="AlphaFoldDB" id="W2UK92"/>
<feature type="binding site" evidence="9">
    <location>
        <position position="161"/>
    </location>
    <ligand>
        <name>Mg(2+)</name>
        <dbReference type="ChEBI" id="CHEBI:18420"/>
        <note>catalytic</note>
    </ligand>
</feature>
<feature type="active site" description="Proton acceptor" evidence="8">
    <location>
        <position position="130"/>
    </location>
</feature>
<keyword evidence="4 9" id="KW-0479">Metal-binding</keyword>
<dbReference type="GO" id="GO:0003676">
    <property type="term" value="F:nucleic acid binding"/>
    <property type="evidence" value="ECO:0007669"/>
    <property type="project" value="InterPro"/>
</dbReference>
<comment type="cofactor">
    <cofactor evidence="1 10">
        <name>Mg(2+)</name>
        <dbReference type="ChEBI" id="CHEBI:18420"/>
    </cofactor>
</comment>
<dbReference type="InterPro" id="IPR018524">
    <property type="entry name" value="DNA/RNA_endonuclease_AS"/>
</dbReference>
<evidence type="ECO:0000259" key="12">
    <source>
        <dbReference type="SMART" id="SM00892"/>
    </source>
</evidence>
<dbReference type="SUPFAM" id="SSF54060">
    <property type="entry name" value="His-Me finger endonucleases"/>
    <property type="match status" value="1"/>
</dbReference>
<dbReference type="GO" id="GO:0016787">
    <property type="term" value="F:hydrolase activity"/>
    <property type="evidence" value="ECO:0007669"/>
    <property type="project" value="UniProtKB-KW"/>
</dbReference>
<feature type="domain" description="DNA/RNA non-specific endonuclease/pyrophosphatase/phosphodiesterase" evidence="12">
    <location>
        <begin position="68"/>
        <end position="261"/>
    </location>
</feature>
<dbReference type="eggNOG" id="COG1864">
    <property type="taxonomic scope" value="Bacteria"/>
</dbReference>
<reference evidence="14" key="1">
    <citation type="submission" date="2013-11" db="EMBL/GenBank/DDBJ databases">
        <title>Draft genome sequence from a member of Zhouia, isolated tidal flat.</title>
        <authorList>
            <person name="Jin H."/>
            <person name="Jeon C.O."/>
        </authorList>
    </citation>
    <scope>NUCLEOTIDE SEQUENCE [LARGE SCALE GENOMIC DNA]</scope>
    <source>
        <strain evidence="14">AD3</strain>
    </source>
</reference>
<evidence type="ECO:0000259" key="11">
    <source>
        <dbReference type="SMART" id="SM00477"/>
    </source>
</evidence>
<dbReference type="SMART" id="SM00892">
    <property type="entry name" value="Endonuclease_NS"/>
    <property type="match status" value="1"/>
</dbReference>
<dbReference type="Pfam" id="PF01223">
    <property type="entry name" value="Endonuclease_NS"/>
    <property type="match status" value="1"/>
</dbReference>
<dbReference type="PROSITE" id="PS01070">
    <property type="entry name" value="NUCLEASE_NON_SPEC"/>
    <property type="match status" value="1"/>
</dbReference>
<name>W2UK92_9FLAO</name>
<keyword evidence="7" id="KW-0460">Magnesium</keyword>
<evidence type="ECO:0000256" key="3">
    <source>
        <dbReference type="ARBA" id="ARBA00022722"/>
    </source>
</evidence>
<keyword evidence="6 10" id="KW-0378">Hydrolase</keyword>
<evidence type="ECO:0000313" key="13">
    <source>
        <dbReference type="EMBL" id="ETN93861.1"/>
    </source>
</evidence>
<evidence type="ECO:0000256" key="8">
    <source>
        <dbReference type="PIRSR" id="PIRSR640255-1"/>
    </source>
</evidence>
<dbReference type="GO" id="GO:0046872">
    <property type="term" value="F:metal ion binding"/>
    <property type="evidence" value="ECO:0007669"/>
    <property type="project" value="UniProtKB-KW"/>
</dbReference>
<evidence type="ECO:0000256" key="10">
    <source>
        <dbReference type="RuleBase" id="RU366055"/>
    </source>
</evidence>
<evidence type="ECO:0000256" key="5">
    <source>
        <dbReference type="ARBA" id="ARBA00022759"/>
    </source>
</evidence>
<organism evidence="13 14">
    <name type="scientific">Zhouia amylolytica AD3</name>
    <dbReference type="NCBI Taxonomy" id="1286632"/>
    <lineage>
        <taxon>Bacteria</taxon>
        <taxon>Pseudomonadati</taxon>
        <taxon>Bacteroidota</taxon>
        <taxon>Flavobacteriia</taxon>
        <taxon>Flavobacteriales</taxon>
        <taxon>Flavobacteriaceae</taxon>
        <taxon>Zhouia</taxon>
    </lineage>
</organism>
<keyword evidence="5 10" id="KW-0255">Endonuclease</keyword>
<dbReference type="GO" id="GO:0004519">
    <property type="term" value="F:endonuclease activity"/>
    <property type="evidence" value="ECO:0007669"/>
    <property type="project" value="UniProtKB-UniRule"/>
</dbReference>
<keyword evidence="14" id="KW-1185">Reference proteome</keyword>
<comment type="caution">
    <text evidence="13">The sequence shown here is derived from an EMBL/GenBank/DDBJ whole genome shotgun (WGS) entry which is preliminary data.</text>
</comment>
<sequence>MRKKHMYRVLLALVMISFFLFEKYYDANASAVSEKNSNNEFIIDSGDISSPESFRDFLPSTTTNTIIHHNFYSLSYNEDHEQSEWVAYELKKEHLTNDDRKRPYFEMDPEVGTGSAHWQNFKNSGYDRGHLCPAGDRRFSIAAYEETFLTSNISPQNHQFNSGVWNRLEQQVRYWAEKHNNLLVITGAVLTDGLATIGSEKVSVPEQFYKIVFKQSAVGYEVITFLIPHEASEAPLDTFIVPVDTLESLTGIDFFYRLKDEVEFKLESELKKQPWFD</sequence>
<dbReference type="InterPro" id="IPR040255">
    <property type="entry name" value="Non-specific_endonuclease"/>
</dbReference>
<evidence type="ECO:0000256" key="7">
    <source>
        <dbReference type="ARBA" id="ARBA00022842"/>
    </source>
</evidence>
<dbReference type="InterPro" id="IPR044929">
    <property type="entry name" value="DNA/RNA_non-sp_Endonuclease_sf"/>
</dbReference>
<proteinExistence type="inferred from homology"/>
<dbReference type="STRING" id="376730.SAMN04487906_0056"/>
<comment type="similarity">
    <text evidence="2 10">Belongs to the DNA/RNA non-specific endonuclease family.</text>
</comment>
<evidence type="ECO:0000313" key="14">
    <source>
        <dbReference type="Proteomes" id="UP000018850"/>
    </source>
</evidence>
<dbReference type="EC" id="3.1.30.-" evidence="10"/>
<evidence type="ECO:0000256" key="6">
    <source>
        <dbReference type="ARBA" id="ARBA00022801"/>
    </source>
</evidence>
<dbReference type="EMBL" id="AYXY01000031">
    <property type="protein sequence ID" value="ETN93861.1"/>
    <property type="molecule type" value="Genomic_DNA"/>
</dbReference>
<evidence type="ECO:0000256" key="1">
    <source>
        <dbReference type="ARBA" id="ARBA00001946"/>
    </source>
</evidence>
<evidence type="ECO:0000256" key="4">
    <source>
        <dbReference type="ARBA" id="ARBA00022723"/>
    </source>
</evidence>
<evidence type="ECO:0000256" key="2">
    <source>
        <dbReference type="ARBA" id="ARBA00010052"/>
    </source>
</evidence>
<protein>
    <recommendedName>
        <fullName evidence="10">Endonuclease</fullName>
        <ecNumber evidence="10">3.1.30.-</ecNumber>
    </recommendedName>
</protein>
<dbReference type="Gene3D" id="3.40.570.10">
    <property type="entry name" value="Extracellular Endonuclease, subunit A"/>
    <property type="match status" value="1"/>
</dbReference>
<dbReference type="RefSeq" id="WP_038268932.1">
    <property type="nucleotide sequence ID" value="NZ_AYXY01000031.1"/>
</dbReference>
<dbReference type="PATRIC" id="fig|1286632.3.peg.3262"/>
<reference evidence="13 14" key="2">
    <citation type="journal article" date="2016" name="Genome Announc.">
        <title>Draft Genome Sequence of Zhouia amylolytica AD3, Isolated from Tidal Flat Sediment.</title>
        <authorList>
            <person name="Jia B."/>
            <person name="Jin H.M."/>
            <person name="Lee H.J."/>
            <person name="Jeon C.O."/>
        </authorList>
    </citation>
    <scope>NUCLEOTIDE SEQUENCE [LARGE SCALE GENOMIC DNA]</scope>
    <source>
        <strain evidence="13 14">AD3</strain>
    </source>
</reference>
<dbReference type="PANTHER" id="PTHR13966">
    <property type="entry name" value="ENDONUCLEASE RELATED"/>
    <property type="match status" value="1"/>
</dbReference>
<dbReference type="SMART" id="SM00477">
    <property type="entry name" value="NUC"/>
    <property type="match status" value="1"/>
</dbReference>
<dbReference type="InterPro" id="IPR020821">
    <property type="entry name" value="ENPP1-3/EXOG-like_nuc-like"/>
</dbReference>
<keyword evidence="3 10" id="KW-0540">Nuclease</keyword>
<gene>
    <name evidence="13" type="ORF">P278_32710</name>
</gene>
<accession>W2UK92</accession>
<evidence type="ECO:0000256" key="9">
    <source>
        <dbReference type="PIRSR" id="PIRSR640255-2"/>
    </source>
</evidence>
<feature type="domain" description="ENPP1-3/EXOG-like endonuclease/phosphodiesterase" evidence="11">
    <location>
        <begin position="69"/>
        <end position="261"/>
    </location>
</feature>
<dbReference type="PANTHER" id="PTHR13966:SF5">
    <property type="entry name" value="ENDONUCLEASE G, MITOCHONDRIAL"/>
    <property type="match status" value="1"/>
</dbReference>
<dbReference type="InterPro" id="IPR044925">
    <property type="entry name" value="His-Me_finger_sf"/>
</dbReference>
<dbReference type="InterPro" id="IPR001604">
    <property type="entry name" value="Endo_G_ENPP1-like_dom"/>
</dbReference>
<dbReference type="Proteomes" id="UP000018850">
    <property type="component" value="Unassembled WGS sequence"/>
</dbReference>